<protein>
    <submittedName>
        <fullName evidence="1">Uncharacterized protein</fullName>
    </submittedName>
</protein>
<evidence type="ECO:0000313" key="1">
    <source>
        <dbReference type="EMBL" id="JAE33648.1"/>
    </source>
</evidence>
<dbReference type="EMBL" id="GBRH01164248">
    <property type="protein sequence ID" value="JAE33648.1"/>
    <property type="molecule type" value="Transcribed_RNA"/>
</dbReference>
<organism evidence="1">
    <name type="scientific">Arundo donax</name>
    <name type="common">Giant reed</name>
    <name type="synonym">Donax arundinaceus</name>
    <dbReference type="NCBI Taxonomy" id="35708"/>
    <lineage>
        <taxon>Eukaryota</taxon>
        <taxon>Viridiplantae</taxon>
        <taxon>Streptophyta</taxon>
        <taxon>Embryophyta</taxon>
        <taxon>Tracheophyta</taxon>
        <taxon>Spermatophyta</taxon>
        <taxon>Magnoliopsida</taxon>
        <taxon>Liliopsida</taxon>
        <taxon>Poales</taxon>
        <taxon>Poaceae</taxon>
        <taxon>PACMAD clade</taxon>
        <taxon>Arundinoideae</taxon>
        <taxon>Arundineae</taxon>
        <taxon>Arundo</taxon>
    </lineage>
</organism>
<accession>A0A0A9HL90</accession>
<name>A0A0A9HL90_ARUDO</name>
<proteinExistence type="predicted"/>
<reference evidence="1" key="2">
    <citation type="journal article" date="2015" name="Data Brief">
        <title>Shoot transcriptome of the giant reed, Arundo donax.</title>
        <authorList>
            <person name="Barrero R.A."/>
            <person name="Guerrero F.D."/>
            <person name="Moolhuijzen P."/>
            <person name="Goolsby J.A."/>
            <person name="Tidwell J."/>
            <person name="Bellgard S.E."/>
            <person name="Bellgard M.I."/>
        </authorList>
    </citation>
    <scope>NUCLEOTIDE SEQUENCE</scope>
    <source>
        <tissue evidence="1">Shoot tissue taken approximately 20 cm above the soil surface</tissue>
    </source>
</reference>
<sequence>MMLVRIYTQDVGTSQSCVSLLDYSISNFLGDVVIKALTCYWSYLKMFYLKDNHFLKTSMLPKI</sequence>
<dbReference type="AlphaFoldDB" id="A0A0A9HL90"/>
<reference evidence="1" key="1">
    <citation type="submission" date="2014-09" db="EMBL/GenBank/DDBJ databases">
        <authorList>
            <person name="Magalhaes I.L.F."/>
            <person name="Oliveira U."/>
            <person name="Santos F.R."/>
            <person name="Vidigal T.H.D.A."/>
            <person name="Brescovit A.D."/>
            <person name="Santos A.J."/>
        </authorList>
    </citation>
    <scope>NUCLEOTIDE SEQUENCE</scope>
    <source>
        <tissue evidence="1">Shoot tissue taken approximately 20 cm above the soil surface</tissue>
    </source>
</reference>